<dbReference type="Proteomes" id="UP000674179">
    <property type="component" value="Chromosome 9"/>
</dbReference>
<dbReference type="GeneID" id="94174347"/>
<keyword evidence="3" id="KW-1185">Reference proteome</keyword>
<feature type="region of interest" description="Disordered" evidence="1">
    <location>
        <begin position="480"/>
        <end position="576"/>
    </location>
</feature>
<dbReference type="OrthoDB" id="263579at2759"/>
<accession>A0A836KT19</accession>
<dbReference type="AlphaFoldDB" id="A0A836KT19"/>
<feature type="region of interest" description="Disordered" evidence="1">
    <location>
        <begin position="111"/>
        <end position="180"/>
    </location>
</feature>
<organism evidence="2 3">
    <name type="scientific">Leishmania enriettii</name>
    <dbReference type="NCBI Taxonomy" id="5663"/>
    <lineage>
        <taxon>Eukaryota</taxon>
        <taxon>Discoba</taxon>
        <taxon>Euglenozoa</taxon>
        <taxon>Kinetoplastea</taxon>
        <taxon>Metakinetoplastina</taxon>
        <taxon>Trypanosomatida</taxon>
        <taxon>Trypanosomatidae</taxon>
        <taxon>Leishmaniinae</taxon>
        <taxon>Leishmania</taxon>
    </lineage>
</organism>
<reference evidence="2 3" key="1">
    <citation type="submission" date="2021-02" db="EMBL/GenBank/DDBJ databases">
        <title>Leishmania (Mundinia) enrietti genome sequencing and assembly.</title>
        <authorList>
            <person name="Almutairi H."/>
            <person name="Gatherer D."/>
        </authorList>
    </citation>
    <scope>NUCLEOTIDE SEQUENCE [LARGE SCALE GENOMIC DNA]</scope>
    <source>
        <strain evidence="2">CUR178</strain>
    </source>
</reference>
<feature type="compositionally biased region" description="Polar residues" evidence="1">
    <location>
        <begin position="1"/>
        <end position="13"/>
    </location>
</feature>
<evidence type="ECO:0000313" key="3">
    <source>
        <dbReference type="Proteomes" id="UP000674179"/>
    </source>
</evidence>
<dbReference type="KEGG" id="lenr:94174347"/>
<feature type="region of interest" description="Disordered" evidence="1">
    <location>
        <begin position="1036"/>
        <end position="1065"/>
    </location>
</feature>
<feature type="compositionally biased region" description="Low complexity" evidence="1">
    <location>
        <begin position="547"/>
        <end position="562"/>
    </location>
</feature>
<dbReference type="RefSeq" id="XP_067695223.1">
    <property type="nucleotide sequence ID" value="XM_067838837.1"/>
</dbReference>
<feature type="region of interest" description="Disordered" evidence="1">
    <location>
        <begin position="195"/>
        <end position="216"/>
    </location>
</feature>
<sequence>MTSPTHSHASNTGSRRHHTPLLQERSNSLTRRQEMLKRQNSQSFTVPPAPHQQGGADTDAAMPGTVVVCGVRSAFPLIPLTTTGQTTGVDESCVISVVDSAGLPHALRSQNRKPCNALGRPPRVRSYKGQREQPADFDAEKESLDCDTEEDEGNAAEGARSASSDAAPPHKSDEGSSEEDAKRFGIVAEVIQPRAASHKGASCRARTKGAPSHLQQAPVRASMHAIMETTAVNTQQGRCSMHACGSSPGMLNEDQPESVGVRQRDGRYLAHESFESHTDDGEGCCVLQSAKLPHLHTRHQRHKQAAISPYAQTTATVCRRSVRAADGEASAVKTNATSATSASQLLAMTERRHRSPGAGQGTPVALSEAMSSVLQTIGPRVMSASLAAHGRKQRAGMSSIQAGAAEVEKAHSPSLQAQEPQVMSASEVRRGVGQHAVESEGPWYTDADQQPSVLKTIGSRILSRSSADPSRTNSRRSIYNSLLGHPSDRPVPAEDSAAQHQLQHASHRSSDKASPSSPVAPLKDSTPETAVPLRAPVSQSVAKRHYSQASRYSSSAGTSSSEEGQDGHLLPADRAIPKVVTRSTAVGAGDRRLSEVDEVHPVRQLQTRRVKVEVGGGIDEIKLMGRNEHTSDEHHQQQSQMEEKRPVAFAAARGSDASESSMPLHHLRLRASFGELNDIGPLCAIVHENSTEDDEDEYIDACKESDDSTEYVSCYDVACQTSQHLLKSSREECRGRLRSREGEVGEVDVGKTSPLAPHYIGVNRWMCATGVCPECHPSRQARGGSSDGTEGRIKSAWPLAPRGSLGYSAPPRLIPSQKHQGSAGMATAGFHARLPQLPSSSSSSARAHPQRLPAWPLQEHVRMAPSARQRHTHASSCSSSGRHYRRDHYSPTVTSYRGGYCFTREWEVQQQQRRLWLRELQMEQRARRGATGAAYTSMLPLTCHIMQSRARAAGEEPRSYRYCDLRSQQMMVHTGFGRADLELDSYNDTLHGAPLIEAWQDDNDGAVRTIVGREANGQMKPPRLAIPTAAAVIGAADRSSSTTDHSGHARPAARGAAKASRVSVL</sequence>
<gene>
    <name evidence="2" type="ORF">CUR178_07188</name>
</gene>
<proteinExistence type="predicted"/>
<evidence type="ECO:0000256" key="1">
    <source>
        <dbReference type="SAM" id="MobiDB-lite"/>
    </source>
</evidence>
<feature type="compositionally biased region" description="Low complexity" evidence="1">
    <location>
        <begin position="1049"/>
        <end position="1065"/>
    </location>
</feature>
<feature type="compositionally biased region" description="Basic and acidic residues" evidence="1">
    <location>
        <begin position="129"/>
        <end position="144"/>
    </location>
</feature>
<feature type="region of interest" description="Disordered" evidence="1">
    <location>
        <begin position="432"/>
        <end position="451"/>
    </location>
</feature>
<comment type="caution">
    <text evidence="2">The sequence shown here is derived from an EMBL/GenBank/DDBJ whole genome shotgun (WGS) entry which is preliminary data.</text>
</comment>
<dbReference type="EMBL" id="JAFHKP010000009">
    <property type="protein sequence ID" value="KAG5484597.1"/>
    <property type="molecule type" value="Genomic_DNA"/>
</dbReference>
<feature type="region of interest" description="Disordered" evidence="1">
    <location>
        <begin position="388"/>
        <end position="420"/>
    </location>
</feature>
<name>A0A836KT19_LEIEN</name>
<feature type="compositionally biased region" description="Basic and acidic residues" evidence="1">
    <location>
        <begin position="168"/>
        <end position="180"/>
    </location>
</feature>
<feature type="compositionally biased region" description="Acidic residues" evidence="1">
    <location>
        <begin position="145"/>
        <end position="154"/>
    </location>
</feature>
<feature type="region of interest" description="Disordered" evidence="1">
    <location>
        <begin position="1"/>
        <end position="59"/>
    </location>
</feature>
<evidence type="ECO:0000313" key="2">
    <source>
        <dbReference type="EMBL" id="KAG5484597.1"/>
    </source>
</evidence>
<feature type="region of interest" description="Disordered" evidence="1">
    <location>
        <begin position="866"/>
        <end position="885"/>
    </location>
</feature>
<protein>
    <submittedName>
        <fullName evidence="2">Uncharacterized protein</fullName>
    </submittedName>
</protein>